<dbReference type="InterPro" id="IPR001173">
    <property type="entry name" value="Glyco_trans_2-like"/>
</dbReference>
<dbReference type="Pfam" id="PF00535">
    <property type="entry name" value="Glycos_transf_2"/>
    <property type="match status" value="1"/>
</dbReference>
<dbReference type="PANTHER" id="PTHR43685">
    <property type="entry name" value="GLYCOSYLTRANSFERASE"/>
    <property type="match status" value="1"/>
</dbReference>
<name>A0ABP6M6N2_9MICC</name>
<protein>
    <recommendedName>
        <fullName evidence="2">Glycosyltransferase 2-like domain-containing protein</fullName>
    </recommendedName>
</protein>
<dbReference type="PANTHER" id="PTHR43685:SF2">
    <property type="entry name" value="GLYCOSYLTRANSFERASE 2-LIKE DOMAIN-CONTAINING PROTEIN"/>
    <property type="match status" value="1"/>
</dbReference>
<dbReference type="RefSeq" id="WP_344680910.1">
    <property type="nucleotide sequence ID" value="NZ_BAAAVT010000019.1"/>
</dbReference>
<evidence type="ECO:0000256" key="1">
    <source>
        <dbReference type="SAM" id="MobiDB-lite"/>
    </source>
</evidence>
<evidence type="ECO:0000259" key="2">
    <source>
        <dbReference type="Pfam" id="PF00535"/>
    </source>
</evidence>
<accession>A0ABP6M6N2</accession>
<dbReference type="Gene3D" id="3.90.550.10">
    <property type="entry name" value="Spore Coat Polysaccharide Biosynthesis Protein SpsA, Chain A"/>
    <property type="match status" value="1"/>
</dbReference>
<comment type="caution">
    <text evidence="3">The sequence shown here is derived from an EMBL/GenBank/DDBJ whole genome shotgun (WGS) entry which is preliminary data.</text>
</comment>
<dbReference type="Proteomes" id="UP001500236">
    <property type="component" value="Unassembled WGS sequence"/>
</dbReference>
<organism evidence="3 4">
    <name type="scientific">Nesterenkonia aethiopica</name>
    <dbReference type="NCBI Taxonomy" id="269144"/>
    <lineage>
        <taxon>Bacteria</taxon>
        <taxon>Bacillati</taxon>
        <taxon>Actinomycetota</taxon>
        <taxon>Actinomycetes</taxon>
        <taxon>Micrococcales</taxon>
        <taxon>Micrococcaceae</taxon>
        <taxon>Nesterenkonia</taxon>
    </lineage>
</organism>
<feature type="region of interest" description="Disordered" evidence="1">
    <location>
        <begin position="483"/>
        <end position="503"/>
    </location>
</feature>
<dbReference type="CDD" id="cd00761">
    <property type="entry name" value="Glyco_tranf_GTA_type"/>
    <property type="match status" value="1"/>
</dbReference>
<dbReference type="EMBL" id="BAAAVT010000019">
    <property type="protein sequence ID" value="GAA3073264.1"/>
    <property type="molecule type" value="Genomic_DNA"/>
</dbReference>
<dbReference type="SUPFAM" id="SSF53448">
    <property type="entry name" value="Nucleotide-diphospho-sugar transferases"/>
    <property type="match status" value="1"/>
</dbReference>
<reference evidence="4" key="1">
    <citation type="journal article" date="2019" name="Int. J. Syst. Evol. Microbiol.">
        <title>The Global Catalogue of Microorganisms (GCM) 10K type strain sequencing project: providing services to taxonomists for standard genome sequencing and annotation.</title>
        <authorList>
            <consortium name="The Broad Institute Genomics Platform"/>
            <consortium name="The Broad Institute Genome Sequencing Center for Infectious Disease"/>
            <person name="Wu L."/>
            <person name="Ma J."/>
        </authorList>
    </citation>
    <scope>NUCLEOTIDE SEQUENCE [LARGE SCALE GENOMIC DNA]</scope>
    <source>
        <strain evidence="4">JCM 14309</strain>
    </source>
</reference>
<dbReference type="InterPro" id="IPR029044">
    <property type="entry name" value="Nucleotide-diphossugar_trans"/>
</dbReference>
<dbReference type="InterPro" id="IPR050834">
    <property type="entry name" value="Glycosyltransf_2"/>
</dbReference>
<feature type="domain" description="Glycosyltransferase 2-like" evidence="2">
    <location>
        <begin position="596"/>
        <end position="711"/>
    </location>
</feature>
<evidence type="ECO:0000313" key="3">
    <source>
        <dbReference type="EMBL" id="GAA3073264.1"/>
    </source>
</evidence>
<proteinExistence type="predicted"/>
<evidence type="ECO:0000313" key="4">
    <source>
        <dbReference type="Proteomes" id="UP001500236"/>
    </source>
</evidence>
<keyword evidence="4" id="KW-1185">Reference proteome</keyword>
<sequence>MSRARLLGPSARQSELDEARERIVGLVASRDPLRQLLEPGALQSLGVRDSSPFWGGRAGAEAFLDQLMPALEALPPLEAGVSRPALPKTVAVLGDPDLMEVLAGAADLRLIDPDDWESTLSAADAVLLSPRTVKAPRARGRVITAAREAAIPLIYCDATLPEPGRPEVKLAARCDVVLTTSEEGAEEYRRGVPSSVPVATVVQPVSPLRRSPLGSRTHTHRLVTHLERRRAGALDADARRGLQWIHDGIVSSGSPLLLGLEVRGPGARRETLPVRHRPYCAPAAISHAPGLDRLSPVGVVTQAVAGSQTFFSPRTLDLLASGSLVLSTYNQGLNSHYPEVRIANSAEDVAVGLESLELEELRRAQGDGVRHAFRRHHAVDVLRTALGMAGISVPEAPDRVLAVASGDDAADPVLAEQLRLQTAGAVETVTWDELTGRHGDYDVLVPVSSAHSYAPTYVEDHLAALAHQSCPVTAKVDVRRADAGDPHAQRHHGAGALAAEEVPPSGRPLTELALSAWFQPPADASLSPETLIASLQRVHLSDHLGHRPRRGHTVVTSDGGAVPGPRTPSGLADGDDLETVRREVAATAEREGLQLSVIVPVYDNGDHLRHKAFASLRRSSIFETMHVLLISDGSTDPSTVDTVEELAAEHPNVTSFHHGGGGSGSASRPRNTGLDLAQTPFVTYLDPDNEAIEDGYAQLLEDLRAHEDVDFVLGNMSQWARHHTRLPYAGILEETFADHAEPDGTLVVPDRALEALRFRPLGIQTVVARTGWLKSLGISQPLGAVGQDSYFFQQMLHYARRIRTLDVGVHTYYMAVSSSTINTLNPGYFKKYLPLDSSRARWLQEVGLLEAYRRDRLERFLVSWHLPKLKRVRPEEWFDAAENLAELLACYGDHEWTDPAALEFWDDLDLARRRESSRRRRAGERTGAG</sequence>
<feature type="region of interest" description="Disordered" evidence="1">
    <location>
        <begin position="543"/>
        <end position="574"/>
    </location>
</feature>
<gene>
    <name evidence="3" type="ORF">GCM10010529_26540</name>
</gene>